<evidence type="ECO:0000259" key="2">
    <source>
        <dbReference type="Pfam" id="PF13240"/>
    </source>
</evidence>
<organism evidence="3">
    <name type="scientific">marine metagenome</name>
    <dbReference type="NCBI Taxonomy" id="408172"/>
    <lineage>
        <taxon>unclassified sequences</taxon>
        <taxon>metagenomes</taxon>
        <taxon>ecological metagenomes</taxon>
    </lineage>
</organism>
<accession>A0A382VVT4</accession>
<dbReference type="AlphaFoldDB" id="A0A382VVT4"/>
<feature type="non-terminal residue" evidence="3">
    <location>
        <position position="1"/>
    </location>
</feature>
<dbReference type="InterPro" id="IPR026870">
    <property type="entry name" value="Zinc_ribbon_dom"/>
</dbReference>
<evidence type="ECO:0000256" key="1">
    <source>
        <dbReference type="SAM" id="MobiDB-lite"/>
    </source>
</evidence>
<feature type="non-terminal residue" evidence="3">
    <location>
        <position position="56"/>
    </location>
</feature>
<gene>
    <name evidence="3" type="ORF">METZ01_LOCUS403344</name>
</gene>
<reference evidence="3" key="1">
    <citation type="submission" date="2018-05" db="EMBL/GenBank/DDBJ databases">
        <authorList>
            <person name="Lanie J.A."/>
            <person name="Ng W.-L."/>
            <person name="Kazmierczak K.M."/>
            <person name="Andrzejewski T.M."/>
            <person name="Davidsen T.M."/>
            <person name="Wayne K.J."/>
            <person name="Tettelin H."/>
            <person name="Glass J.I."/>
            <person name="Rusch D."/>
            <person name="Podicherti R."/>
            <person name="Tsui H.-C.T."/>
            <person name="Winkler M.E."/>
        </authorList>
    </citation>
    <scope>NUCLEOTIDE SEQUENCE</scope>
</reference>
<proteinExistence type="predicted"/>
<feature type="region of interest" description="Disordered" evidence="1">
    <location>
        <begin position="32"/>
        <end position="56"/>
    </location>
</feature>
<evidence type="ECO:0000313" key="3">
    <source>
        <dbReference type="EMBL" id="SVD50490.1"/>
    </source>
</evidence>
<dbReference type="Pfam" id="PF13240">
    <property type="entry name" value="Zn_Ribbon_1"/>
    <property type="match status" value="1"/>
</dbReference>
<name>A0A382VVT4_9ZZZZ</name>
<feature type="domain" description="Zinc-ribbon" evidence="2">
    <location>
        <begin position="7"/>
        <end position="29"/>
    </location>
</feature>
<sequence length="56" mass="5964">VPNRVKFCRQCGTEVPEVALFCISCGSELGQKAAVPEPEPDETSASETPIAEPDET</sequence>
<protein>
    <recommendedName>
        <fullName evidence="2">Zinc-ribbon domain-containing protein</fullName>
    </recommendedName>
</protein>
<dbReference type="EMBL" id="UINC01154935">
    <property type="protein sequence ID" value="SVD50490.1"/>
    <property type="molecule type" value="Genomic_DNA"/>
</dbReference>